<protein>
    <submittedName>
        <fullName evidence="3">Uncharacterized protein</fullName>
    </submittedName>
</protein>
<evidence type="ECO:0000313" key="3">
    <source>
        <dbReference type="EMBL" id="GIM15474.1"/>
    </source>
</evidence>
<evidence type="ECO:0000256" key="2">
    <source>
        <dbReference type="SAM" id="Phobius"/>
    </source>
</evidence>
<dbReference type="Proteomes" id="UP000722791">
    <property type="component" value="Unassembled WGS sequence"/>
</dbReference>
<accession>A0A8J4GUM4</accession>
<dbReference type="EMBL" id="BNCQ01000065">
    <property type="protein sequence ID" value="GIM15474.1"/>
    <property type="molecule type" value="Genomic_DNA"/>
</dbReference>
<keyword evidence="2" id="KW-0812">Transmembrane</keyword>
<keyword evidence="2" id="KW-0472">Membrane</keyword>
<feature type="non-terminal residue" evidence="3">
    <location>
        <position position="223"/>
    </location>
</feature>
<sequence>AHSSSIPQLCKLHPDYATMAASTLQRNVRPFSATAKARCVAAVPCRMRVLKLKCCSHAKIPFVQNFDHRHAPAAPASNLPFAAISIAMTAIGLTAQRAFAEEAIAKSSPTISPEDIEILAASSTGSGIDQVVVSLLFGVVVFLLVLVTGGVAYMNISQWLDNRQEKEDRDKAGKEGPSARDAASGTSAVAGEEDDVVPLKRAIRIKKEKGRGFAAPAEFTSRR</sequence>
<proteinExistence type="predicted"/>
<keyword evidence="2" id="KW-1133">Transmembrane helix</keyword>
<gene>
    <name evidence="3" type="ORF">Vretimale_18252</name>
</gene>
<comment type="caution">
    <text evidence="3">The sequence shown here is derived from an EMBL/GenBank/DDBJ whole genome shotgun (WGS) entry which is preliminary data.</text>
</comment>
<organism evidence="3 4">
    <name type="scientific">Volvox reticuliferus</name>
    <dbReference type="NCBI Taxonomy" id="1737510"/>
    <lineage>
        <taxon>Eukaryota</taxon>
        <taxon>Viridiplantae</taxon>
        <taxon>Chlorophyta</taxon>
        <taxon>core chlorophytes</taxon>
        <taxon>Chlorophyceae</taxon>
        <taxon>CS clade</taxon>
        <taxon>Chlamydomonadales</taxon>
        <taxon>Volvocaceae</taxon>
        <taxon>Volvox</taxon>
    </lineage>
</organism>
<feature type="region of interest" description="Disordered" evidence="1">
    <location>
        <begin position="164"/>
        <end position="193"/>
    </location>
</feature>
<feature type="transmembrane region" description="Helical" evidence="2">
    <location>
        <begin position="131"/>
        <end position="156"/>
    </location>
</feature>
<evidence type="ECO:0000256" key="1">
    <source>
        <dbReference type="SAM" id="MobiDB-lite"/>
    </source>
</evidence>
<feature type="compositionally biased region" description="Basic and acidic residues" evidence="1">
    <location>
        <begin position="164"/>
        <end position="178"/>
    </location>
</feature>
<reference evidence="3" key="1">
    <citation type="journal article" date="2021" name="Proc. Natl. Acad. Sci. U.S.A.">
        <title>Three genomes in the algal genus Volvox reveal the fate of a haploid sex-determining region after a transition to homothallism.</title>
        <authorList>
            <person name="Yamamoto K."/>
            <person name="Hamaji T."/>
            <person name="Kawai-Toyooka H."/>
            <person name="Matsuzaki R."/>
            <person name="Takahashi F."/>
            <person name="Nishimura Y."/>
            <person name="Kawachi M."/>
            <person name="Noguchi H."/>
            <person name="Minakuchi Y."/>
            <person name="Umen J.G."/>
            <person name="Toyoda A."/>
            <person name="Nozaki H."/>
        </authorList>
    </citation>
    <scope>NUCLEOTIDE SEQUENCE</scope>
    <source>
        <strain evidence="3">NIES-3785</strain>
    </source>
</reference>
<name>A0A8J4GUM4_9CHLO</name>
<dbReference type="AlphaFoldDB" id="A0A8J4GUM4"/>
<evidence type="ECO:0000313" key="4">
    <source>
        <dbReference type="Proteomes" id="UP000722791"/>
    </source>
</evidence>